<dbReference type="InterPro" id="IPR003400">
    <property type="entry name" value="ExbD"/>
</dbReference>
<evidence type="ECO:0000256" key="1">
    <source>
        <dbReference type="ARBA" id="ARBA00004162"/>
    </source>
</evidence>
<evidence type="ECO:0000256" key="8">
    <source>
        <dbReference type="SAM" id="Phobius"/>
    </source>
</evidence>
<feature type="transmembrane region" description="Helical" evidence="8">
    <location>
        <begin position="12"/>
        <end position="34"/>
    </location>
</feature>
<keyword evidence="6 8" id="KW-0472">Membrane</keyword>
<proteinExistence type="inferred from homology"/>
<dbReference type="Gene3D" id="3.30.420.270">
    <property type="match status" value="1"/>
</dbReference>
<dbReference type="Proteomes" id="UP000235460">
    <property type="component" value="Unassembled WGS sequence"/>
</dbReference>
<dbReference type="GO" id="GO:0015031">
    <property type="term" value="P:protein transport"/>
    <property type="evidence" value="ECO:0007669"/>
    <property type="project" value="UniProtKB-KW"/>
</dbReference>
<evidence type="ECO:0000256" key="2">
    <source>
        <dbReference type="ARBA" id="ARBA00005811"/>
    </source>
</evidence>
<evidence type="ECO:0000313" key="9">
    <source>
        <dbReference type="EMBL" id="PMP66531.1"/>
    </source>
</evidence>
<name>A0A2N7PMS4_9BACT</name>
<evidence type="ECO:0000256" key="3">
    <source>
        <dbReference type="ARBA" id="ARBA00022475"/>
    </source>
</evidence>
<evidence type="ECO:0000256" key="5">
    <source>
        <dbReference type="ARBA" id="ARBA00022989"/>
    </source>
</evidence>
<dbReference type="PANTHER" id="PTHR30558:SF7">
    <property type="entry name" value="TOL-PAL SYSTEM PROTEIN TOLR"/>
    <property type="match status" value="1"/>
</dbReference>
<evidence type="ECO:0000256" key="6">
    <source>
        <dbReference type="ARBA" id="ARBA00023136"/>
    </source>
</evidence>
<dbReference type="GO" id="GO:0005886">
    <property type="term" value="C:plasma membrane"/>
    <property type="evidence" value="ECO:0007669"/>
    <property type="project" value="UniProtKB-SubCell"/>
</dbReference>
<keyword evidence="5 8" id="KW-1133">Transmembrane helix</keyword>
<dbReference type="GO" id="GO:0022857">
    <property type="term" value="F:transmembrane transporter activity"/>
    <property type="evidence" value="ECO:0007669"/>
    <property type="project" value="InterPro"/>
</dbReference>
<keyword evidence="4 7" id="KW-0812">Transmembrane</keyword>
<accession>A0A2N7PMS4</accession>
<evidence type="ECO:0000313" key="10">
    <source>
        <dbReference type="Proteomes" id="UP000235460"/>
    </source>
</evidence>
<reference evidence="9 10" key="1">
    <citation type="submission" date="2018-01" db="EMBL/GenBank/DDBJ databases">
        <title>Metagenomic assembled genomes from two thermal pools in the Uzon Caldera, Kamchatka, Russia.</title>
        <authorList>
            <person name="Wilkins L."/>
            <person name="Ettinger C."/>
        </authorList>
    </citation>
    <scope>NUCLEOTIDE SEQUENCE [LARGE SCALE GENOMIC DNA]</scope>
    <source>
        <strain evidence="9">ZAV-08</strain>
    </source>
</reference>
<dbReference type="PANTHER" id="PTHR30558">
    <property type="entry name" value="EXBD MEMBRANE COMPONENT OF PMF-DRIVEN MACROMOLECULE IMPORT SYSTEM"/>
    <property type="match status" value="1"/>
</dbReference>
<keyword evidence="3" id="KW-1003">Cell membrane</keyword>
<protein>
    <submittedName>
        <fullName evidence="9">Protein TolR</fullName>
    </submittedName>
</protein>
<evidence type="ECO:0000256" key="4">
    <source>
        <dbReference type="ARBA" id="ARBA00022692"/>
    </source>
</evidence>
<comment type="caution">
    <text evidence="9">The sequence shown here is derived from an EMBL/GenBank/DDBJ whole genome shotgun (WGS) entry which is preliminary data.</text>
</comment>
<dbReference type="EMBL" id="PNIK01000075">
    <property type="protein sequence ID" value="PMP66531.1"/>
    <property type="molecule type" value="Genomic_DNA"/>
</dbReference>
<comment type="subcellular location">
    <subcellularLocation>
        <location evidence="1">Cell membrane</location>
        <topology evidence="1">Single-pass membrane protein</topology>
    </subcellularLocation>
    <subcellularLocation>
        <location evidence="7">Cell membrane</location>
        <topology evidence="7">Single-pass type II membrane protein</topology>
    </subcellularLocation>
</comment>
<dbReference type="Pfam" id="PF02472">
    <property type="entry name" value="ExbD"/>
    <property type="match status" value="1"/>
</dbReference>
<sequence length="132" mass="14686">MKIGKDLQGEINIIPLVDIVLVILIIFMITAPLLTSGIEVELPKTKDIPISQKEERPLKITITKEGKIKLYGEEITLDSLILWVAEAKKNKLIREIQIEADKNCPYGIVAKVLSELKKAGIEEVGLLTQPES</sequence>
<comment type="similarity">
    <text evidence="2 7">Belongs to the ExbD/TolR family.</text>
</comment>
<keyword evidence="7" id="KW-0813">Transport</keyword>
<evidence type="ECO:0000256" key="7">
    <source>
        <dbReference type="RuleBase" id="RU003879"/>
    </source>
</evidence>
<dbReference type="AlphaFoldDB" id="A0A2N7PMS4"/>
<keyword evidence="7" id="KW-0653">Protein transport</keyword>
<organism evidence="9 10">
    <name type="scientific">Thermodesulfobacterium geofontis</name>
    <dbReference type="NCBI Taxonomy" id="1295609"/>
    <lineage>
        <taxon>Bacteria</taxon>
        <taxon>Pseudomonadati</taxon>
        <taxon>Thermodesulfobacteriota</taxon>
        <taxon>Thermodesulfobacteria</taxon>
        <taxon>Thermodesulfobacteriales</taxon>
        <taxon>Thermodesulfobacteriaceae</taxon>
        <taxon>Thermodesulfobacterium</taxon>
    </lineage>
</organism>
<gene>
    <name evidence="9" type="ORF">C0190_05515</name>
</gene>